<feature type="domain" description="Response regulatory" evidence="6">
    <location>
        <begin position="510"/>
        <end position="664"/>
    </location>
</feature>
<feature type="compositionally biased region" description="Low complexity" evidence="5">
    <location>
        <begin position="17"/>
        <end position="34"/>
    </location>
</feature>
<evidence type="ECO:0000259" key="6">
    <source>
        <dbReference type="PROSITE" id="PS50110"/>
    </source>
</evidence>
<dbReference type="VEuPathDB" id="FungiDB:CLCR_02771"/>
<dbReference type="CDD" id="cd17546">
    <property type="entry name" value="REC_hyHK_CKI1_RcsC-like"/>
    <property type="match status" value="1"/>
</dbReference>
<dbReference type="FunFam" id="3.40.50.2300:FF:000146">
    <property type="entry name" value="Putative two-component response regulator SSK1p"/>
    <property type="match status" value="1"/>
</dbReference>
<evidence type="ECO:0000256" key="2">
    <source>
        <dbReference type="ARBA" id="ARBA00023012"/>
    </source>
</evidence>
<dbReference type="PANTHER" id="PTHR45339:SF1">
    <property type="entry name" value="HYBRID SIGNAL TRANSDUCTION HISTIDINE KINASE J"/>
    <property type="match status" value="1"/>
</dbReference>
<proteinExistence type="inferred from homology"/>
<feature type="region of interest" description="Disordered" evidence="5">
    <location>
        <begin position="382"/>
        <end position="415"/>
    </location>
</feature>
<feature type="region of interest" description="Disordered" evidence="5">
    <location>
        <begin position="687"/>
        <end position="787"/>
    </location>
</feature>
<feature type="compositionally biased region" description="Low complexity" evidence="5">
    <location>
        <begin position="42"/>
        <end position="52"/>
    </location>
</feature>
<feature type="compositionally biased region" description="Low complexity" evidence="5">
    <location>
        <begin position="96"/>
        <end position="129"/>
    </location>
</feature>
<protein>
    <submittedName>
        <fullName evidence="7">Two-component response regulator SSK1p</fullName>
    </submittedName>
</protein>
<dbReference type="PROSITE" id="PS50110">
    <property type="entry name" value="RESPONSE_REGULATORY"/>
    <property type="match status" value="1"/>
</dbReference>
<evidence type="ECO:0000256" key="3">
    <source>
        <dbReference type="ARBA" id="ARBA00093463"/>
    </source>
</evidence>
<keyword evidence="1 4" id="KW-0597">Phosphoprotein</keyword>
<feature type="modified residue" description="4-aspartylphosphate" evidence="4">
    <location>
        <position position="559"/>
    </location>
</feature>
<feature type="compositionally biased region" description="Polar residues" evidence="5">
    <location>
        <begin position="726"/>
        <end position="745"/>
    </location>
</feature>
<feature type="compositionally biased region" description="Polar residues" evidence="5">
    <location>
        <begin position="482"/>
        <end position="491"/>
    </location>
</feature>
<dbReference type="EMBL" id="LGRB01000003">
    <property type="protein sequence ID" value="OCT54679.1"/>
    <property type="molecule type" value="Genomic_DNA"/>
</dbReference>
<comment type="caution">
    <text evidence="7">The sequence shown here is derived from an EMBL/GenBank/DDBJ whole genome shotgun (WGS) entry which is preliminary data.</text>
</comment>
<dbReference type="InterPro" id="IPR001789">
    <property type="entry name" value="Sig_transdc_resp-reg_receiver"/>
</dbReference>
<evidence type="ECO:0000256" key="4">
    <source>
        <dbReference type="PROSITE-ProRule" id="PRU00169"/>
    </source>
</evidence>
<dbReference type="OrthoDB" id="21225at2759"/>
<feature type="compositionally biased region" description="Basic residues" evidence="5">
    <location>
        <begin position="396"/>
        <end position="407"/>
    </location>
</feature>
<organism evidence="7 8">
    <name type="scientific">Cladophialophora carrionii</name>
    <dbReference type="NCBI Taxonomy" id="86049"/>
    <lineage>
        <taxon>Eukaryota</taxon>
        <taxon>Fungi</taxon>
        <taxon>Dikarya</taxon>
        <taxon>Ascomycota</taxon>
        <taxon>Pezizomycotina</taxon>
        <taxon>Eurotiomycetes</taxon>
        <taxon>Chaetothyriomycetidae</taxon>
        <taxon>Chaetothyriales</taxon>
        <taxon>Herpotrichiellaceae</taxon>
        <taxon>Cladophialophora</taxon>
    </lineage>
</organism>
<dbReference type="SUPFAM" id="SSF52172">
    <property type="entry name" value="CheY-like"/>
    <property type="match status" value="1"/>
</dbReference>
<gene>
    <name evidence="7" type="primary">MgSsk1</name>
    <name evidence="7" type="ORF">CLCR_02771</name>
</gene>
<dbReference type="PANTHER" id="PTHR45339">
    <property type="entry name" value="HYBRID SIGNAL TRANSDUCTION HISTIDINE KINASE J"/>
    <property type="match status" value="1"/>
</dbReference>
<feature type="compositionally biased region" description="Acidic residues" evidence="5">
    <location>
        <begin position="778"/>
        <end position="787"/>
    </location>
</feature>
<feature type="region of interest" description="Disordered" evidence="5">
    <location>
        <begin position="427"/>
        <end position="491"/>
    </location>
</feature>
<feature type="compositionally biased region" description="Basic and acidic residues" evidence="5">
    <location>
        <begin position="687"/>
        <end position="703"/>
    </location>
</feature>
<dbReference type="STRING" id="86049.A0A1C1D1I3"/>
<feature type="compositionally biased region" description="Basic residues" evidence="5">
    <location>
        <begin position="1"/>
        <end position="10"/>
    </location>
</feature>
<dbReference type="SMART" id="SM00448">
    <property type="entry name" value="REC"/>
    <property type="match status" value="1"/>
</dbReference>
<comment type="similarity">
    <text evidence="3">Belongs to the SSK1 family.</text>
</comment>
<dbReference type="Proteomes" id="UP000094526">
    <property type="component" value="Unassembled WGS sequence"/>
</dbReference>
<dbReference type="InterPro" id="IPR011006">
    <property type="entry name" value="CheY-like_superfamily"/>
</dbReference>
<dbReference type="GO" id="GO:0000156">
    <property type="term" value="F:phosphorelay response regulator activity"/>
    <property type="evidence" value="ECO:0007669"/>
    <property type="project" value="UniProtKB-ARBA"/>
</dbReference>
<feature type="compositionally biased region" description="Basic and acidic residues" evidence="5">
    <location>
        <begin position="72"/>
        <end position="95"/>
    </location>
</feature>
<reference evidence="8" key="1">
    <citation type="submission" date="2015-07" db="EMBL/GenBank/DDBJ databases">
        <authorList>
            <person name="Teixeira M.M."/>
            <person name="Souza R.C."/>
            <person name="Almeida L.G."/>
            <person name="Vicente V.A."/>
            <person name="de Hoog S."/>
            <person name="Bocca A.L."/>
            <person name="de Almeida S.R."/>
            <person name="Vasconcelos A.T."/>
            <person name="Felipe M.S."/>
        </authorList>
    </citation>
    <scope>NUCLEOTIDE SEQUENCE [LARGE SCALE GENOMIC DNA]</scope>
    <source>
        <strain evidence="8">KSF</strain>
    </source>
</reference>
<evidence type="ECO:0000313" key="8">
    <source>
        <dbReference type="Proteomes" id="UP000094526"/>
    </source>
</evidence>
<keyword evidence="8" id="KW-1185">Reference proteome</keyword>
<dbReference type="eggNOG" id="KOG0519">
    <property type="taxonomic scope" value="Eukaryota"/>
</dbReference>
<feature type="region of interest" description="Disordered" evidence="5">
    <location>
        <begin position="1"/>
        <end position="220"/>
    </location>
</feature>
<sequence>MPSSRTRARPRIPLFRSLSANAAASDSDVSATSSQDDRQAKSGSGRQRSSGGWSLPTLSTLANFNFHRRGRTKSDAKRKAVEAKGGREAEREGDRPAASASARVSPRGQSPNNSPRAAAPATSAEPTSAFGSASATALVDAPSASHSLHHPDPDSRPNTATIATSAPPLAPPTSNHSPDKDLGPSTPPSPQPDCPRVFVQRPSTPTVPTADPETCSGYDPAGAMQRKIWVKRPGASATRVEVAEDDLVDNVRDVILQKYANSLGRSIDSPDITLKIASREQNNKNVSAERALGPEEPIGQTLDAYYPGGQTVDEALVIDVPPRRTTPRASPRPGNHHIYYYPEQFRPDEAAREYFPPMQLHSPHLAHVPHPNSVPHSMAVLTTGQLPPLPSPGSHGQRRHARPKYGRQHTSSPTILHTVQPNGQVIESKAPINGPVPSAPPLPTPPAQGPNEHKPSITPPNRVSSPHPGQKPKRRKGPFGARSTNGDPQATAKSLPAAASLLDGTVPPINVLLVEDNVINLKLLEAFMKRLKVRWKSAMNGKEAVSMWKQGGFHLVLMDIQLPVMNGLEATKEIRRLEAVNGIGVFSGSPIETALKPPTKNGGPVGEADALPDRSLFKSPVIIVALTASSLQSDRHEALAAGCNDFLTKPVNFVWMERKVTEWGCMQALIDFDGWRKWKQYADEKAAEDPAKKAAEEKEEKAKAKAALKAMFSRPPPTTKKEKDSTSTGSTSTVERATTPVQNGTPKKGGGPGAGSSARSHKSTRSNASGGGGNLESMAEEDENGKS</sequence>
<dbReference type="Pfam" id="PF00072">
    <property type="entry name" value="Response_reg"/>
    <property type="match status" value="1"/>
</dbReference>
<dbReference type="VEuPathDB" id="FungiDB:G647_04788"/>
<name>A0A1C1D1I3_9EURO</name>
<evidence type="ECO:0000256" key="5">
    <source>
        <dbReference type="SAM" id="MobiDB-lite"/>
    </source>
</evidence>
<dbReference type="Gene3D" id="3.40.50.2300">
    <property type="match status" value="1"/>
</dbReference>
<evidence type="ECO:0000256" key="1">
    <source>
        <dbReference type="ARBA" id="ARBA00022553"/>
    </source>
</evidence>
<dbReference type="AlphaFoldDB" id="A0A1C1D1I3"/>
<keyword evidence="2" id="KW-0902">Two-component regulatory system</keyword>
<feature type="compositionally biased region" description="Pro residues" evidence="5">
    <location>
        <begin position="437"/>
        <end position="448"/>
    </location>
</feature>
<evidence type="ECO:0000313" key="7">
    <source>
        <dbReference type="EMBL" id="OCT54679.1"/>
    </source>
</evidence>
<accession>A0A1C1D1I3</accession>